<reference evidence="1 2" key="1">
    <citation type="submission" date="2015-01" db="EMBL/GenBank/DDBJ databases">
        <title>Draft genome sequences of the supercritical CO2 tolerant bacteria Bacillus subterraneus MITOT1 and Bacillus cereus MIT0214.</title>
        <authorList>
            <person name="Peet K.C."/>
            <person name="Thompson J.R."/>
        </authorList>
    </citation>
    <scope>NUCLEOTIDE SEQUENCE [LARGE SCALE GENOMIC DNA]</scope>
    <source>
        <strain evidence="1 2">MITOT1</strain>
    </source>
</reference>
<dbReference type="OrthoDB" id="2734776at2"/>
<accession>A0A0D6Z9M5</accession>
<evidence type="ECO:0000313" key="1">
    <source>
        <dbReference type="EMBL" id="KIY22060.1"/>
    </source>
</evidence>
<protein>
    <submittedName>
        <fullName evidence="1">Uncharacterized protein</fullName>
    </submittedName>
</protein>
<comment type="caution">
    <text evidence="1">The sequence shown here is derived from an EMBL/GenBank/DDBJ whole genome shotgun (WGS) entry which is preliminary data.</text>
</comment>
<dbReference type="RefSeq" id="WP_044393606.1">
    <property type="nucleotide sequence ID" value="NZ_JXIQ01000083.1"/>
</dbReference>
<proteinExistence type="predicted"/>
<dbReference type="Proteomes" id="UP000032512">
    <property type="component" value="Unassembled WGS sequence"/>
</dbReference>
<gene>
    <name evidence="1" type="ORF">UB32_10560</name>
</gene>
<name>A0A0D6Z9M5_9BACI</name>
<keyword evidence="2" id="KW-1185">Reference proteome</keyword>
<evidence type="ECO:0000313" key="2">
    <source>
        <dbReference type="Proteomes" id="UP000032512"/>
    </source>
</evidence>
<dbReference type="AlphaFoldDB" id="A0A0D6Z9M5"/>
<dbReference type="PATRIC" id="fig|285983.3.peg.671"/>
<dbReference type="EMBL" id="JXIQ01000083">
    <property type="protein sequence ID" value="KIY22060.1"/>
    <property type="molecule type" value="Genomic_DNA"/>
</dbReference>
<organism evidence="1 2">
    <name type="scientific">Mesobacillus subterraneus</name>
    <dbReference type="NCBI Taxonomy" id="285983"/>
    <lineage>
        <taxon>Bacteria</taxon>
        <taxon>Bacillati</taxon>
        <taxon>Bacillota</taxon>
        <taxon>Bacilli</taxon>
        <taxon>Bacillales</taxon>
        <taxon>Bacillaceae</taxon>
        <taxon>Mesobacillus</taxon>
    </lineage>
</organism>
<sequence>MNKETFFTMTIEDRVKAVNKMLQDYSLSEIAEKVGIPSSSFSKIMREGDYLYHQGEKKFFPFIRSENDRRSANTSKKSNTNDITFVKENIDVLKRIVNAKGSNDTQLILDERIYGSKATYVNKNLRMNKEIYEDFANFCNKNFPGLTLQHLCSQALIDFIYKYEKSQ</sequence>